<dbReference type="InterPro" id="IPR023213">
    <property type="entry name" value="CAT-like_dom_sf"/>
</dbReference>
<dbReference type="PANTHER" id="PTHR45398:SF1">
    <property type="entry name" value="ENZYME, PUTATIVE (JCVI)-RELATED"/>
    <property type="match status" value="1"/>
</dbReference>
<keyword evidence="2" id="KW-0596">Phosphopantetheine</keyword>
<accession>A0AB73H4L6</accession>
<name>A0AB73H4L6_9XANT</name>
<dbReference type="Gene3D" id="3.40.50.12780">
    <property type="entry name" value="N-terminal domain of ligase-like"/>
    <property type="match status" value="1"/>
</dbReference>
<dbReference type="Pfam" id="PF00550">
    <property type="entry name" value="PP-binding"/>
    <property type="match status" value="1"/>
</dbReference>
<dbReference type="EMBL" id="JACIIQ010000065">
    <property type="protein sequence ID" value="MBB5672972.1"/>
    <property type="molecule type" value="Genomic_DNA"/>
</dbReference>
<evidence type="ECO:0000259" key="4">
    <source>
        <dbReference type="PROSITE" id="PS50075"/>
    </source>
</evidence>
<proteinExistence type="predicted"/>
<sequence>FELGGHSLLAARLASRVAAQLQRQVPVSAVFEHPTPARLAAFLETAAAVSTTVPVPIDPAQPPQLSLAQQRLWFLDRLDRAASAAYHMPSALHLQGRLELQALQAALDRIVARHAVLRMRFAETDGCATPWIAPMDEGLPLRKDDLSLLDPEARIQALAAIAREEALTPFDLGAGCPIRARLVHLGAHEHALFLTLHHIVSDGWSNGILTQELSALYRAFVKGASDPLPPLPLQYADYAAWQRSRIDDVALEAQLTFWREHLHGAPELLELPTDRERPRQPSHAGAMLPFELGEAASTRLRDWARTHGASTYMALIAAWAILLSRLSGQDEVVIGSPVSNRPTPELEVLIGFFVNTLPLRVRVDTDAPVRVLLEQVRTGVLSALANQDVPFEQIVDVLKPSRQLAYSPLFQVALAFDNTPKGATGELPGLSLSSLEQAHASTRFDLTLSLSDDARGIRGVLEYATDLFDAATIQRWAGYLQRLLQALPDAEGQPVAALPMLSEREREQLVHGFNATARAYPAQSTIAEVFAACAARRGEAIALCDADHALSYAELDARANRLAHG</sequence>
<organism evidence="5">
    <name type="scientific">Xanthomonas arboricola</name>
    <dbReference type="NCBI Taxonomy" id="56448"/>
    <lineage>
        <taxon>Bacteria</taxon>
        <taxon>Pseudomonadati</taxon>
        <taxon>Pseudomonadota</taxon>
        <taxon>Gammaproteobacteria</taxon>
        <taxon>Lysobacterales</taxon>
        <taxon>Lysobacteraceae</taxon>
        <taxon>Xanthomonas</taxon>
    </lineage>
</organism>
<protein>
    <recommendedName>
        <fullName evidence="4">Carrier domain-containing protein</fullName>
    </recommendedName>
</protein>
<reference evidence="5" key="1">
    <citation type="submission" date="2020-08" db="EMBL/GenBank/DDBJ databases">
        <title>Studying the diversity of plant-associated saprophytic bacteria and their role in host health and plant-pathogen interactions.</title>
        <authorList>
            <person name="Potnis N."/>
        </authorList>
    </citation>
    <scope>NUCLEOTIDE SEQUENCE</scope>
    <source>
        <strain evidence="5">F21</strain>
    </source>
</reference>
<dbReference type="PROSITE" id="PS00012">
    <property type="entry name" value="PHOSPHOPANTETHEINE"/>
    <property type="match status" value="1"/>
</dbReference>
<dbReference type="Gene3D" id="3.30.559.30">
    <property type="entry name" value="Nonribosomal peptide synthetase, condensation domain"/>
    <property type="match status" value="1"/>
</dbReference>
<feature type="non-terminal residue" evidence="5">
    <location>
        <position position="1"/>
    </location>
</feature>
<dbReference type="PANTHER" id="PTHR45398">
    <property type="match status" value="1"/>
</dbReference>
<dbReference type="InterPro" id="IPR042099">
    <property type="entry name" value="ANL_N_sf"/>
</dbReference>
<dbReference type="InterPro" id="IPR006162">
    <property type="entry name" value="Ppantetheine_attach_site"/>
</dbReference>
<gene>
    <name evidence="5" type="ORF">FHR65_004588</name>
</gene>
<dbReference type="InterPro" id="IPR036736">
    <property type="entry name" value="ACP-like_sf"/>
</dbReference>
<evidence type="ECO:0000256" key="2">
    <source>
        <dbReference type="ARBA" id="ARBA00022450"/>
    </source>
</evidence>
<dbReference type="SUPFAM" id="SSF56801">
    <property type="entry name" value="Acetyl-CoA synthetase-like"/>
    <property type="match status" value="1"/>
</dbReference>
<dbReference type="Gene3D" id="3.30.559.10">
    <property type="entry name" value="Chloramphenicol acetyltransferase-like domain"/>
    <property type="match status" value="1"/>
</dbReference>
<evidence type="ECO:0000313" key="5">
    <source>
        <dbReference type="EMBL" id="MBB5672972.1"/>
    </source>
</evidence>
<dbReference type="PROSITE" id="PS50075">
    <property type="entry name" value="CARRIER"/>
    <property type="match status" value="1"/>
</dbReference>
<feature type="domain" description="Carrier" evidence="4">
    <location>
        <begin position="1"/>
        <end position="47"/>
    </location>
</feature>
<dbReference type="CDD" id="cd19531">
    <property type="entry name" value="LCL_NRPS-like"/>
    <property type="match status" value="1"/>
</dbReference>
<dbReference type="AlphaFoldDB" id="A0AB73H4L6"/>
<dbReference type="GO" id="GO:0003824">
    <property type="term" value="F:catalytic activity"/>
    <property type="evidence" value="ECO:0007669"/>
    <property type="project" value="InterPro"/>
</dbReference>
<comment type="caution">
    <text evidence="5">The sequence shown here is derived from an EMBL/GenBank/DDBJ whole genome shotgun (WGS) entry which is preliminary data.</text>
</comment>
<dbReference type="SUPFAM" id="SSF47336">
    <property type="entry name" value="ACP-like"/>
    <property type="match status" value="1"/>
</dbReference>
<dbReference type="InterPro" id="IPR001242">
    <property type="entry name" value="Condensation_dom"/>
</dbReference>
<keyword evidence="3" id="KW-0597">Phosphoprotein</keyword>
<evidence type="ECO:0000256" key="3">
    <source>
        <dbReference type="ARBA" id="ARBA00022553"/>
    </source>
</evidence>
<dbReference type="InterPro" id="IPR009081">
    <property type="entry name" value="PP-bd_ACP"/>
</dbReference>
<dbReference type="RefSeq" id="WP_260294968.1">
    <property type="nucleotide sequence ID" value="NZ_JACIIQ010000065.1"/>
</dbReference>
<dbReference type="SUPFAM" id="SSF52777">
    <property type="entry name" value="CoA-dependent acyltransferases"/>
    <property type="match status" value="2"/>
</dbReference>
<evidence type="ECO:0000256" key="1">
    <source>
        <dbReference type="ARBA" id="ARBA00001957"/>
    </source>
</evidence>
<dbReference type="Pfam" id="PF00668">
    <property type="entry name" value="Condensation"/>
    <property type="match status" value="1"/>
</dbReference>
<comment type="cofactor">
    <cofactor evidence="1">
        <name>pantetheine 4'-phosphate</name>
        <dbReference type="ChEBI" id="CHEBI:47942"/>
    </cofactor>
</comment>
<dbReference type="Gene3D" id="1.10.1200.10">
    <property type="entry name" value="ACP-like"/>
    <property type="match status" value="1"/>
</dbReference>
<feature type="non-terminal residue" evidence="5">
    <location>
        <position position="565"/>
    </location>
</feature>
<dbReference type="Proteomes" id="UP000528595">
    <property type="component" value="Unassembled WGS sequence"/>
</dbReference>